<sequence length="120" mass="12170">MGQGMAARCDGSDGHGQGGVLECEGRAIMALQSARATGRRRHAPPCCAGCSWLGLDMGARRQRQGDGRKKTTRGAGWLGPKVALGGLGQEGAGPRATSGWLIRGRGKGEQAGLLGGFGPG</sequence>
<organism evidence="2">
    <name type="scientific">Arundo donax</name>
    <name type="common">Giant reed</name>
    <name type="synonym">Donax arundinaceus</name>
    <dbReference type="NCBI Taxonomy" id="35708"/>
    <lineage>
        <taxon>Eukaryota</taxon>
        <taxon>Viridiplantae</taxon>
        <taxon>Streptophyta</taxon>
        <taxon>Embryophyta</taxon>
        <taxon>Tracheophyta</taxon>
        <taxon>Spermatophyta</taxon>
        <taxon>Magnoliopsida</taxon>
        <taxon>Liliopsida</taxon>
        <taxon>Poales</taxon>
        <taxon>Poaceae</taxon>
        <taxon>PACMAD clade</taxon>
        <taxon>Arundinoideae</taxon>
        <taxon>Arundineae</taxon>
        <taxon>Arundo</taxon>
    </lineage>
</organism>
<reference evidence="2" key="1">
    <citation type="submission" date="2014-09" db="EMBL/GenBank/DDBJ databases">
        <authorList>
            <person name="Magalhaes I.L.F."/>
            <person name="Oliveira U."/>
            <person name="Santos F.R."/>
            <person name="Vidigal T.H.D.A."/>
            <person name="Brescovit A.D."/>
            <person name="Santos A.J."/>
        </authorList>
    </citation>
    <scope>NUCLEOTIDE SEQUENCE</scope>
    <source>
        <tissue evidence="2">Shoot tissue taken approximately 20 cm above the soil surface</tissue>
    </source>
</reference>
<accession>A0A0A9ABN8</accession>
<dbReference type="EMBL" id="GBRH01250542">
    <property type="protein sequence ID" value="JAD47353.1"/>
    <property type="molecule type" value="Transcribed_RNA"/>
</dbReference>
<evidence type="ECO:0000256" key="1">
    <source>
        <dbReference type="SAM" id="MobiDB-lite"/>
    </source>
</evidence>
<feature type="region of interest" description="Disordered" evidence="1">
    <location>
        <begin position="60"/>
        <end position="104"/>
    </location>
</feature>
<dbReference type="AlphaFoldDB" id="A0A0A9ABN8"/>
<reference evidence="2" key="2">
    <citation type="journal article" date="2015" name="Data Brief">
        <title>Shoot transcriptome of the giant reed, Arundo donax.</title>
        <authorList>
            <person name="Barrero R.A."/>
            <person name="Guerrero F.D."/>
            <person name="Moolhuijzen P."/>
            <person name="Goolsby J.A."/>
            <person name="Tidwell J."/>
            <person name="Bellgard S.E."/>
            <person name="Bellgard M.I."/>
        </authorList>
    </citation>
    <scope>NUCLEOTIDE SEQUENCE</scope>
    <source>
        <tissue evidence="2">Shoot tissue taken approximately 20 cm above the soil surface</tissue>
    </source>
</reference>
<name>A0A0A9ABN8_ARUDO</name>
<protein>
    <submittedName>
        <fullName evidence="2">Uncharacterized protein</fullName>
    </submittedName>
</protein>
<evidence type="ECO:0000313" key="2">
    <source>
        <dbReference type="EMBL" id="JAD47353.1"/>
    </source>
</evidence>
<proteinExistence type="predicted"/>